<evidence type="ECO:0000256" key="4">
    <source>
        <dbReference type="ARBA" id="ARBA00022723"/>
    </source>
</evidence>
<feature type="binding site" evidence="7">
    <location>
        <position position="61"/>
    </location>
    <ligand>
        <name>Zn(2+)</name>
        <dbReference type="ChEBI" id="CHEBI:29105"/>
        <label>2</label>
    </ligand>
</feature>
<gene>
    <name evidence="7" type="primary">gloB</name>
    <name evidence="9" type="ORF">FHS89_000108</name>
</gene>
<comment type="cofactor">
    <cofactor evidence="7">
        <name>Zn(2+)</name>
        <dbReference type="ChEBI" id="CHEBI:29105"/>
    </cofactor>
    <text evidence="7">Binds 2 Zn(2+) ions per subunit.</text>
</comment>
<comment type="similarity">
    <text evidence="3 7">Belongs to the metallo-beta-lactamase superfamily. Glyoxalase II family.</text>
</comment>
<evidence type="ECO:0000256" key="2">
    <source>
        <dbReference type="ARBA" id="ARBA00004963"/>
    </source>
</evidence>
<feature type="binding site" evidence="7">
    <location>
        <position position="56"/>
    </location>
    <ligand>
        <name>Zn(2+)</name>
        <dbReference type="ChEBI" id="CHEBI:29105"/>
        <label>1</label>
    </ligand>
</feature>
<feature type="binding site" evidence="7">
    <location>
        <position position="133"/>
    </location>
    <ligand>
        <name>Zn(2+)</name>
        <dbReference type="ChEBI" id="CHEBI:29105"/>
        <label>1</label>
    </ligand>
</feature>
<feature type="binding site" evidence="7">
    <location>
        <position position="133"/>
    </location>
    <ligand>
        <name>Zn(2+)</name>
        <dbReference type="ChEBI" id="CHEBI:29105"/>
        <label>2</label>
    </ligand>
</feature>
<dbReference type="EC" id="3.1.2.6" evidence="7"/>
<feature type="binding site" evidence="7">
    <location>
        <position position="171"/>
    </location>
    <ligand>
        <name>Zn(2+)</name>
        <dbReference type="ChEBI" id="CHEBI:29105"/>
        <label>2</label>
    </ligand>
</feature>
<dbReference type="GO" id="GO:0004416">
    <property type="term" value="F:hydroxyacylglutathione hydrolase activity"/>
    <property type="evidence" value="ECO:0007669"/>
    <property type="project" value="UniProtKB-UniRule"/>
</dbReference>
<comment type="catalytic activity">
    <reaction evidence="1 7">
        <text>an S-(2-hydroxyacyl)glutathione + H2O = a 2-hydroxy carboxylate + glutathione + H(+)</text>
        <dbReference type="Rhea" id="RHEA:21864"/>
        <dbReference type="ChEBI" id="CHEBI:15377"/>
        <dbReference type="ChEBI" id="CHEBI:15378"/>
        <dbReference type="ChEBI" id="CHEBI:57925"/>
        <dbReference type="ChEBI" id="CHEBI:58896"/>
        <dbReference type="ChEBI" id="CHEBI:71261"/>
        <dbReference type="EC" id="3.1.2.6"/>
    </reaction>
</comment>
<evidence type="ECO:0000313" key="10">
    <source>
        <dbReference type="Proteomes" id="UP000553766"/>
    </source>
</evidence>
<dbReference type="UniPathway" id="UPA00619">
    <property type="reaction ID" value="UER00676"/>
</dbReference>
<dbReference type="InterPro" id="IPR001279">
    <property type="entry name" value="Metallo-B-lactamas"/>
</dbReference>
<keyword evidence="5 7" id="KW-0378">Hydrolase</keyword>
<proteinExistence type="inferred from homology"/>
<comment type="function">
    <text evidence="7">Thiolesterase that catalyzes the hydrolysis of S-D-lactoyl-glutathione to form glutathione and D-lactic acid.</text>
</comment>
<dbReference type="InterPro" id="IPR036866">
    <property type="entry name" value="RibonucZ/Hydroxyglut_hydro"/>
</dbReference>
<reference evidence="9 10" key="1">
    <citation type="submission" date="2020-08" db="EMBL/GenBank/DDBJ databases">
        <title>Genomic Encyclopedia of Type Strains, Phase IV (KMG-IV): sequencing the most valuable type-strain genomes for metagenomic binning, comparative biology and taxonomic classification.</title>
        <authorList>
            <person name="Goeker M."/>
        </authorList>
    </citation>
    <scope>NUCLEOTIDE SEQUENCE [LARGE SCALE GENOMIC DNA]</scope>
    <source>
        <strain evidence="9 10">DSM 103377</strain>
    </source>
</reference>
<dbReference type="PANTHER" id="PTHR43705">
    <property type="entry name" value="HYDROXYACYLGLUTATHIONE HYDROLASE"/>
    <property type="match status" value="1"/>
</dbReference>
<dbReference type="InterPro" id="IPR032282">
    <property type="entry name" value="HAGH_C"/>
</dbReference>
<protein>
    <recommendedName>
        <fullName evidence="7">Hydroxyacylglutathione hydrolase</fullName>
        <ecNumber evidence="7">3.1.2.6</ecNumber>
    </recommendedName>
    <alternativeName>
        <fullName evidence="7">Glyoxalase II</fullName>
        <shortName evidence="7">Glx II</shortName>
    </alternativeName>
</protein>
<dbReference type="GO" id="GO:0046872">
    <property type="term" value="F:metal ion binding"/>
    <property type="evidence" value="ECO:0007669"/>
    <property type="project" value="UniProtKB-KW"/>
</dbReference>
<dbReference type="EMBL" id="JACIJS010000001">
    <property type="protein sequence ID" value="MBB5514110.1"/>
    <property type="molecule type" value="Genomic_DNA"/>
</dbReference>
<evidence type="ECO:0000259" key="8">
    <source>
        <dbReference type="SMART" id="SM00849"/>
    </source>
</evidence>
<dbReference type="PIRSF" id="PIRSF005457">
    <property type="entry name" value="Glx"/>
    <property type="match status" value="1"/>
</dbReference>
<keyword evidence="6 7" id="KW-0862">Zinc</keyword>
<dbReference type="Gene3D" id="3.60.15.10">
    <property type="entry name" value="Ribonuclease Z/Hydroxyacylglutathione hydrolase-like"/>
    <property type="match status" value="1"/>
</dbReference>
<dbReference type="Pfam" id="PF16123">
    <property type="entry name" value="HAGH_C"/>
    <property type="match status" value="1"/>
</dbReference>
<dbReference type="Pfam" id="PF00753">
    <property type="entry name" value="Lactamase_B"/>
    <property type="match status" value="1"/>
</dbReference>
<dbReference type="HAMAP" id="MF_01374">
    <property type="entry name" value="Glyoxalase_2"/>
    <property type="match status" value="1"/>
</dbReference>
<dbReference type="SMART" id="SM00849">
    <property type="entry name" value="Lactamase_B"/>
    <property type="match status" value="1"/>
</dbReference>
<comment type="caution">
    <text evidence="9">The sequence shown here is derived from an EMBL/GenBank/DDBJ whole genome shotgun (WGS) entry which is preliminary data.</text>
</comment>
<dbReference type="InterPro" id="IPR050110">
    <property type="entry name" value="Glyoxalase_II_hydrolase"/>
</dbReference>
<keyword evidence="4 7" id="KW-0479">Metal-binding</keyword>
<dbReference type="SUPFAM" id="SSF56281">
    <property type="entry name" value="Metallo-hydrolase/oxidoreductase"/>
    <property type="match status" value="1"/>
</dbReference>
<dbReference type="PANTHER" id="PTHR43705:SF1">
    <property type="entry name" value="HYDROXYACYLGLUTATHIONE HYDROLASE GLOB"/>
    <property type="match status" value="1"/>
</dbReference>
<evidence type="ECO:0000256" key="6">
    <source>
        <dbReference type="ARBA" id="ARBA00022833"/>
    </source>
</evidence>
<name>A0A840WSC6_9RHOB</name>
<evidence type="ECO:0000256" key="5">
    <source>
        <dbReference type="ARBA" id="ARBA00022801"/>
    </source>
</evidence>
<dbReference type="InterPro" id="IPR017782">
    <property type="entry name" value="Hydroxyacylglutathione_Hdrlase"/>
</dbReference>
<dbReference type="AlphaFoldDB" id="A0A840WSC6"/>
<organism evidence="9 10">
    <name type="scientific">Rubricella aquisinus</name>
    <dbReference type="NCBI Taxonomy" id="2028108"/>
    <lineage>
        <taxon>Bacteria</taxon>
        <taxon>Pseudomonadati</taxon>
        <taxon>Pseudomonadota</taxon>
        <taxon>Alphaproteobacteria</taxon>
        <taxon>Rhodobacterales</taxon>
        <taxon>Paracoccaceae</taxon>
        <taxon>Rubricella</taxon>
    </lineage>
</organism>
<evidence type="ECO:0000256" key="1">
    <source>
        <dbReference type="ARBA" id="ARBA00001623"/>
    </source>
</evidence>
<feature type="binding site" evidence="7">
    <location>
        <position position="114"/>
    </location>
    <ligand>
        <name>Zn(2+)</name>
        <dbReference type="ChEBI" id="CHEBI:29105"/>
        <label>1</label>
    </ligand>
</feature>
<sequence>MPVELVTIPCLSDNYAFLLREEDSGRVALIDAPESGPIIAELEARGWTLDEILLTHHHPDHIDGVPDLVAKYGAKVTGASADAHRLPPLDQAVADGDTILFGGTVAHVLDVSGHTVGHIAFHFFDDNIVFSADSLMALGCGRLFEGDAAMMWTTMQKFIAMPDQTVVCSGHEYTSSNAAFALTIEPDNAALQTRVAAIKAARDKGAFTVPSLLSDEKATNPFLRAHLPELQKAIGMEGADAAEVFREVRTRKDNF</sequence>
<accession>A0A840WSC6</accession>
<dbReference type="RefSeq" id="WP_184007388.1">
    <property type="nucleotide sequence ID" value="NZ_JACIJS010000001.1"/>
</dbReference>
<comment type="subunit">
    <text evidence="7">Monomer.</text>
</comment>
<feature type="binding site" evidence="7">
    <location>
        <position position="60"/>
    </location>
    <ligand>
        <name>Zn(2+)</name>
        <dbReference type="ChEBI" id="CHEBI:29105"/>
        <label>2</label>
    </ligand>
</feature>
<feature type="binding site" evidence="7">
    <location>
        <position position="58"/>
    </location>
    <ligand>
        <name>Zn(2+)</name>
        <dbReference type="ChEBI" id="CHEBI:29105"/>
        <label>1</label>
    </ligand>
</feature>
<dbReference type="GO" id="GO:0019243">
    <property type="term" value="P:methylglyoxal catabolic process to D-lactate via S-lactoyl-glutathione"/>
    <property type="evidence" value="ECO:0007669"/>
    <property type="project" value="UniProtKB-UniRule"/>
</dbReference>
<evidence type="ECO:0000256" key="7">
    <source>
        <dbReference type="HAMAP-Rule" id="MF_01374"/>
    </source>
</evidence>
<evidence type="ECO:0000313" key="9">
    <source>
        <dbReference type="EMBL" id="MBB5514110.1"/>
    </source>
</evidence>
<evidence type="ECO:0000256" key="3">
    <source>
        <dbReference type="ARBA" id="ARBA00006759"/>
    </source>
</evidence>
<dbReference type="InterPro" id="IPR035680">
    <property type="entry name" value="Clx_II_MBL"/>
</dbReference>
<feature type="domain" description="Metallo-beta-lactamase" evidence="8">
    <location>
        <begin position="13"/>
        <end position="171"/>
    </location>
</feature>
<dbReference type="Proteomes" id="UP000553766">
    <property type="component" value="Unassembled WGS sequence"/>
</dbReference>
<keyword evidence="10" id="KW-1185">Reference proteome</keyword>
<comment type="pathway">
    <text evidence="2 7">Secondary metabolite metabolism; methylglyoxal degradation; (R)-lactate from methylglyoxal: step 2/2.</text>
</comment>
<dbReference type="NCBIfam" id="TIGR03413">
    <property type="entry name" value="GSH_gloB"/>
    <property type="match status" value="1"/>
</dbReference>
<dbReference type="CDD" id="cd07723">
    <property type="entry name" value="hydroxyacylglutathione_hydrolase_MBL-fold"/>
    <property type="match status" value="1"/>
</dbReference>